<dbReference type="PANTHER" id="PTHR30055">
    <property type="entry name" value="HTH-TYPE TRANSCRIPTIONAL REGULATOR RUTR"/>
    <property type="match status" value="1"/>
</dbReference>
<dbReference type="OrthoDB" id="6077212at2"/>
<dbReference type="EMBL" id="RJSF01000043">
    <property type="protein sequence ID" value="RNM13060.1"/>
    <property type="molecule type" value="Genomic_DNA"/>
</dbReference>
<evidence type="ECO:0000259" key="3">
    <source>
        <dbReference type="PROSITE" id="PS50977"/>
    </source>
</evidence>
<dbReference type="GO" id="GO:0000976">
    <property type="term" value="F:transcription cis-regulatory region binding"/>
    <property type="evidence" value="ECO:0007669"/>
    <property type="project" value="TreeGrafter"/>
</dbReference>
<sequence>MKHDLLHCRKEGRVATDVAILEAALEQFALTGIRRTSTDDVARRAGVNRATLYRRFGSREQLLAAAYLHEAGRVLEELTRRVPDVPEDADSGADFDPAANVVTMFTEAVALMRSHPLLERMRQIDGDLIAQGMTVGAGDVLGFAADTLAHRIRELHRWRGTEPPADPRDLGHTVARLIHSLVLTPDGGPDLDTPAAARRYAAAVVVPLVLGHVS</sequence>
<reference evidence="4 5" key="1">
    <citation type="submission" date="2018-11" db="EMBL/GenBank/DDBJ databases">
        <authorList>
            <person name="Li F."/>
        </authorList>
    </citation>
    <scope>NUCLEOTIDE SEQUENCE [LARGE SCALE GENOMIC DNA]</scope>
    <source>
        <strain evidence="4 5">Gsoil 818</strain>
    </source>
</reference>
<evidence type="ECO:0000313" key="5">
    <source>
        <dbReference type="Proteomes" id="UP000279994"/>
    </source>
</evidence>
<evidence type="ECO:0000256" key="1">
    <source>
        <dbReference type="ARBA" id="ARBA00023125"/>
    </source>
</evidence>
<dbReference type="Proteomes" id="UP000279994">
    <property type="component" value="Unassembled WGS sequence"/>
</dbReference>
<dbReference type="AlphaFoldDB" id="A0A3N0GLW7"/>
<dbReference type="Gene3D" id="1.10.357.10">
    <property type="entry name" value="Tetracycline Repressor, domain 2"/>
    <property type="match status" value="1"/>
</dbReference>
<name>A0A3N0GLW7_9ACTN</name>
<gene>
    <name evidence="4" type="ORF">EFL26_16675</name>
</gene>
<dbReference type="InterPro" id="IPR009057">
    <property type="entry name" value="Homeodomain-like_sf"/>
</dbReference>
<feature type="domain" description="HTH tetR-type" evidence="3">
    <location>
        <begin position="14"/>
        <end position="74"/>
    </location>
</feature>
<dbReference type="PRINTS" id="PR00455">
    <property type="entry name" value="HTHTETR"/>
</dbReference>
<keyword evidence="1 2" id="KW-0238">DNA-binding</keyword>
<protein>
    <submittedName>
        <fullName evidence="4">TetR/AcrR family transcriptional regulator</fullName>
    </submittedName>
</protein>
<accession>A0A3N0GLW7</accession>
<dbReference type="PANTHER" id="PTHR30055:SF153">
    <property type="entry name" value="HTH-TYPE TRANSCRIPTIONAL REPRESSOR RV3405C"/>
    <property type="match status" value="1"/>
</dbReference>
<dbReference type="GO" id="GO:0003700">
    <property type="term" value="F:DNA-binding transcription factor activity"/>
    <property type="evidence" value="ECO:0007669"/>
    <property type="project" value="TreeGrafter"/>
</dbReference>
<comment type="caution">
    <text evidence="4">The sequence shown here is derived from an EMBL/GenBank/DDBJ whole genome shotgun (WGS) entry which is preliminary data.</text>
</comment>
<organism evidence="4 5">
    <name type="scientific">Nocardioides pocheonensis</name>
    <dbReference type="NCBI Taxonomy" id="661485"/>
    <lineage>
        <taxon>Bacteria</taxon>
        <taxon>Bacillati</taxon>
        <taxon>Actinomycetota</taxon>
        <taxon>Actinomycetes</taxon>
        <taxon>Propionibacteriales</taxon>
        <taxon>Nocardioidaceae</taxon>
        <taxon>Nocardioides</taxon>
    </lineage>
</organism>
<evidence type="ECO:0000256" key="2">
    <source>
        <dbReference type="PROSITE-ProRule" id="PRU00335"/>
    </source>
</evidence>
<feature type="DNA-binding region" description="H-T-H motif" evidence="2">
    <location>
        <begin position="37"/>
        <end position="56"/>
    </location>
</feature>
<evidence type="ECO:0000313" key="4">
    <source>
        <dbReference type="EMBL" id="RNM13060.1"/>
    </source>
</evidence>
<keyword evidence="5" id="KW-1185">Reference proteome</keyword>
<dbReference type="Pfam" id="PF00440">
    <property type="entry name" value="TetR_N"/>
    <property type="match status" value="1"/>
</dbReference>
<dbReference type="InterPro" id="IPR001647">
    <property type="entry name" value="HTH_TetR"/>
</dbReference>
<dbReference type="SUPFAM" id="SSF46689">
    <property type="entry name" value="Homeodomain-like"/>
    <property type="match status" value="1"/>
</dbReference>
<dbReference type="InterPro" id="IPR050109">
    <property type="entry name" value="HTH-type_TetR-like_transc_reg"/>
</dbReference>
<proteinExistence type="predicted"/>
<dbReference type="PROSITE" id="PS50977">
    <property type="entry name" value="HTH_TETR_2"/>
    <property type="match status" value="1"/>
</dbReference>